<evidence type="ECO:0000256" key="9">
    <source>
        <dbReference type="SAM" id="Phobius"/>
    </source>
</evidence>
<feature type="domain" description="Signal transduction histidine kinase subgroup 3 dimerisation and phosphoacceptor" evidence="11">
    <location>
        <begin position="180"/>
        <end position="245"/>
    </location>
</feature>
<feature type="transmembrane region" description="Helical" evidence="9">
    <location>
        <begin position="131"/>
        <end position="148"/>
    </location>
</feature>
<name>A0A3N0GW31_9ACTN</name>
<dbReference type="Gene3D" id="1.20.5.1930">
    <property type="match status" value="1"/>
</dbReference>
<dbReference type="EC" id="2.7.13.3" evidence="2"/>
<dbReference type="InterPro" id="IPR003594">
    <property type="entry name" value="HATPase_dom"/>
</dbReference>
<accession>A0A3N0GW31</accession>
<dbReference type="CDD" id="cd16917">
    <property type="entry name" value="HATPase_UhpB-NarQ-NarX-like"/>
    <property type="match status" value="1"/>
</dbReference>
<dbReference type="Gene3D" id="3.30.565.10">
    <property type="entry name" value="Histidine kinase-like ATPase, C-terminal domain"/>
    <property type="match status" value="1"/>
</dbReference>
<evidence type="ECO:0000313" key="13">
    <source>
        <dbReference type="Proteomes" id="UP000279994"/>
    </source>
</evidence>
<evidence type="ECO:0000313" key="12">
    <source>
        <dbReference type="EMBL" id="RNM16348.1"/>
    </source>
</evidence>
<gene>
    <name evidence="12" type="ORF">EFL26_05210</name>
</gene>
<dbReference type="GO" id="GO:0005524">
    <property type="term" value="F:ATP binding"/>
    <property type="evidence" value="ECO:0007669"/>
    <property type="project" value="UniProtKB-KW"/>
</dbReference>
<keyword evidence="9" id="KW-1133">Transmembrane helix</keyword>
<evidence type="ECO:0000256" key="1">
    <source>
        <dbReference type="ARBA" id="ARBA00000085"/>
    </source>
</evidence>
<sequence length="386" mass="41043">MDLRRLARQHADVLVPVPIAVLYVVELVGRGHGTDLTRAVPLALLACASLTQRRRHPLVAFPLTMVASGIVPHWSPAFDSNSISYVVVFFFALYSLGRHARGAAAWAAVPLVALMVVAFVVGDGAHGPSDVFFAMAFVGSPYAAGLTWRLRTEREQVLTARNEELRRSQEENERRAIAAERARIARELHDVVSHAISVTVLQARGGRKLVGQDDDAVRRALDAIEKTNAAALSDMRRLLAVLRDTDTDPDARQAPQPSLASLDLLLEQVRASGLQVETTVSGAPAAIPPGVDLSAYRIIQEALTNVLKHAGPQAHACVRIDYGTADLDIAVTDDGPGAAAASADGRGHGLVGIRERVAVIGGTVEAGPAEDGGFVVRAQLPYSVTA</sequence>
<dbReference type="Gene3D" id="1.20.144.10">
    <property type="entry name" value="Phosphatidic acid phosphatase type 2/haloperoxidase"/>
    <property type="match status" value="1"/>
</dbReference>
<keyword evidence="8" id="KW-0902">Two-component regulatory system</keyword>
<evidence type="ECO:0000256" key="2">
    <source>
        <dbReference type="ARBA" id="ARBA00012438"/>
    </source>
</evidence>
<dbReference type="GO" id="GO:0016020">
    <property type="term" value="C:membrane"/>
    <property type="evidence" value="ECO:0007669"/>
    <property type="project" value="InterPro"/>
</dbReference>
<keyword evidence="4" id="KW-0808">Transferase</keyword>
<dbReference type="InterPro" id="IPR050482">
    <property type="entry name" value="Sensor_HK_TwoCompSys"/>
</dbReference>
<dbReference type="InterPro" id="IPR036890">
    <property type="entry name" value="HATPase_C_sf"/>
</dbReference>
<keyword evidence="9" id="KW-0812">Transmembrane</keyword>
<dbReference type="GO" id="GO:0046983">
    <property type="term" value="F:protein dimerization activity"/>
    <property type="evidence" value="ECO:0007669"/>
    <property type="project" value="InterPro"/>
</dbReference>
<evidence type="ECO:0000256" key="6">
    <source>
        <dbReference type="ARBA" id="ARBA00022777"/>
    </source>
</evidence>
<keyword evidence="5" id="KW-0547">Nucleotide-binding</keyword>
<feature type="transmembrane region" description="Helical" evidence="9">
    <location>
        <begin position="104"/>
        <end position="125"/>
    </location>
</feature>
<dbReference type="AlphaFoldDB" id="A0A3N0GW31"/>
<evidence type="ECO:0000259" key="11">
    <source>
        <dbReference type="Pfam" id="PF07730"/>
    </source>
</evidence>
<feature type="domain" description="Histidine kinase/HSP90-like ATPase" evidence="10">
    <location>
        <begin position="293"/>
        <end position="382"/>
    </location>
</feature>
<proteinExistence type="predicted"/>
<protein>
    <recommendedName>
        <fullName evidence="2">histidine kinase</fullName>
        <ecNumber evidence="2">2.7.13.3</ecNumber>
    </recommendedName>
</protein>
<keyword evidence="9" id="KW-0472">Membrane</keyword>
<dbReference type="SUPFAM" id="SSF55874">
    <property type="entry name" value="ATPase domain of HSP90 chaperone/DNA topoisomerase II/histidine kinase"/>
    <property type="match status" value="1"/>
</dbReference>
<evidence type="ECO:0000256" key="3">
    <source>
        <dbReference type="ARBA" id="ARBA00022553"/>
    </source>
</evidence>
<keyword evidence="7" id="KW-0067">ATP-binding</keyword>
<dbReference type="Pfam" id="PF07730">
    <property type="entry name" value="HisKA_3"/>
    <property type="match status" value="1"/>
</dbReference>
<reference evidence="12 13" key="1">
    <citation type="submission" date="2018-11" db="EMBL/GenBank/DDBJ databases">
        <authorList>
            <person name="Li F."/>
        </authorList>
    </citation>
    <scope>NUCLEOTIDE SEQUENCE [LARGE SCALE GENOMIC DNA]</scope>
    <source>
        <strain evidence="12 13">Gsoil 818</strain>
    </source>
</reference>
<evidence type="ECO:0000256" key="8">
    <source>
        <dbReference type="ARBA" id="ARBA00023012"/>
    </source>
</evidence>
<evidence type="ECO:0000256" key="5">
    <source>
        <dbReference type="ARBA" id="ARBA00022741"/>
    </source>
</evidence>
<feature type="transmembrane region" description="Helical" evidence="9">
    <location>
        <begin position="58"/>
        <end position="75"/>
    </location>
</feature>
<dbReference type="InterPro" id="IPR011712">
    <property type="entry name" value="Sig_transdc_His_kin_sub3_dim/P"/>
</dbReference>
<keyword evidence="3" id="KW-0597">Phosphoprotein</keyword>
<evidence type="ECO:0000256" key="4">
    <source>
        <dbReference type="ARBA" id="ARBA00022679"/>
    </source>
</evidence>
<dbReference type="GO" id="GO:0000155">
    <property type="term" value="F:phosphorelay sensor kinase activity"/>
    <property type="evidence" value="ECO:0007669"/>
    <property type="project" value="InterPro"/>
</dbReference>
<dbReference type="PANTHER" id="PTHR24421">
    <property type="entry name" value="NITRATE/NITRITE SENSOR PROTEIN NARX-RELATED"/>
    <property type="match status" value="1"/>
</dbReference>
<comment type="caution">
    <text evidence="12">The sequence shown here is derived from an EMBL/GenBank/DDBJ whole genome shotgun (WGS) entry which is preliminary data.</text>
</comment>
<organism evidence="12 13">
    <name type="scientific">Nocardioides pocheonensis</name>
    <dbReference type="NCBI Taxonomy" id="661485"/>
    <lineage>
        <taxon>Bacteria</taxon>
        <taxon>Bacillati</taxon>
        <taxon>Actinomycetota</taxon>
        <taxon>Actinomycetes</taxon>
        <taxon>Propionibacteriales</taxon>
        <taxon>Nocardioidaceae</taxon>
        <taxon>Nocardioides</taxon>
    </lineage>
</organism>
<evidence type="ECO:0000259" key="10">
    <source>
        <dbReference type="Pfam" id="PF02518"/>
    </source>
</evidence>
<dbReference type="RefSeq" id="WP_123221844.1">
    <property type="nucleotide sequence ID" value="NZ_RJSF01000009.1"/>
</dbReference>
<dbReference type="PANTHER" id="PTHR24421:SF10">
    <property type="entry name" value="NITRATE_NITRITE SENSOR PROTEIN NARQ"/>
    <property type="match status" value="1"/>
</dbReference>
<dbReference type="EMBL" id="RJSF01000009">
    <property type="protein sequence ID" value="RNM16348.1"/>
    <property type="molecule type" value="Genomic_DNA"/>
</dbReference>
<dbReference type="OrthoDB" id="227596at2"/>
<keyword evidence="6 12" id="KW-0418">Kinase</keyword>
<feature type="transmembrane region" description="Helical" evidence="9">
    <location>
        <begin position="81"/>
        <end position="97"/>
    </location>
</feature>
<dbReference type="Pfam" id="PF02518">
    <property type="entry name" value="HATPase_c"/>
    <property type="match status" value="1"/>
</dbReference>
<dbReference type="Proteomes" id="UP000279994">
    <property type="component" value="Unassembled WGS sequence"/>
</dbReference>
<evidence type="ECO:0000256" key="7">
    <source>
        <dbReference type="ARBA" id="ARBA00022840"/>
    </source>
</evidence>
<comment type="catalytic activity">
    <reaction evidence="1">
        <text>ATP + protein L-histidine = ADP + protein N-phospho-L-histidine.</text>
        <dbReference type="EC" id="2.7.13.3"/>
    </reaction>
</comment>
<keyword evidence="13" id="KW-1185">Reference proteome</keyword>